<evidence type="ECO:0000313" key="2">
    <source>
        <dbReference type="Proteomes" id="UP000269721"/>
    </source>
</evidence>
<gene>
    <name evidence="1" type="ORF">BDK51DRAFT_33055</name>
</gene>
<dbReference type="Proteomes" id="UP000269721">
    <property type="component" value="Unassembled WGS sequence"/>
</dbReference>
<organism evidence="1 2">
    <name type="scientific">Blyttiomyces helicus</name>
    <dbReference type="NCBI Taxonomy" id="388810"/>
    <lineage>
        <taxon>Eukaryota</taxon>
        <taxon>Fungi</taxon>
        <taxon>Fungi incertae sedis</taxon>
        <taxon>Chytridiomycota</taxon>
        <taxon>Chytridiomycota incertae sedis</taxon>
        <taxon>Chytridiomycetes</taxon>
        <taxon>Chytridiomycetes incertae sedis</taxon>
        <taxon>Blyttiomyces</taxon>
    </lineage>
</organism>
<dbReference type="EMBL" id="KZ994103">
    <property type="protein sequence ID" value="RKO93831.1"/>
    <property type="molecule type" value="Genomic_DNA"/>
</dbReference>
<evidence type="ECO:0000313" key="1">
    <source>
        <dbReference type="EMBL" id="RKO93831.1"/>
    </source>
</evidence>
<reference evidence="2" key="1">
    <citation type="journal article" date="2018" name="Nat. Microbiol.">
        <title>Leveraging single-cell genomics to expand the fungal tree of life.</title>
        <authorList>
            <person name="Ahrendt S.R."/>
            <person name="Quandt C.A."/>
            <person name="Ciobanu D."/>
            <person name="Clum A."/>
            <person name="Salamov A."/>
            <person name="Andreopoulos B."/>
            <person name="Cheng J.F."/>
            <person name="Woyke T."/>
            <person name="Pelin A."/>
            <person name="Henrissat B."/>
            <person name="Reynolds N.K."/>
            <person name="Benny G.L."/>
            <person name="Smith M.E."/>
            <person name="James T.Y."/>
            <person name="Grigoriev I.V."/>
        </authorList>
    </citation>
    <scope>NUCLEOTIDE SEQUENCE [LARGE SCALE GENOMIC DNA]</scope>
</reference>
<proteinExistence type="predicted"/>
<dbReference type="AlphaFoldDB" id="A0A4P9WLB2"/>
<protein>
    <submittedName>
        <fullName evidence="1">Uncharacterized protein</fullName>
    </submittedName>
</protein>
<accession>A0A4P9WLB2</accession>
<name>A0A4P9WLB2_9FUNG</name>
<sequence>MAQDAPPYVTFVPPPVSGSQPKFVLLPQAAPKLAAPATESPRESKRRRMIESNIEAPRDASAPVCSVDLGSIMGSHTGRYPAESRDHILAVGPKWRDAPRLTTVAGKYTDDEIKLAIAIALSLEFTPPTCEPQWKRPAASSSPVATATACADTELPAACEAENRGPNTDEPPHSLAMCAAQKIESFPTNAAEERKAMLYEVQSSLYNFDSASNAWVSIGGGVLMLLRKQTGRSLWGVRAYRGAVVAADGGSKEHQFGY</sequence>
<keyword evidence="2" id="KW-1185">Reference proteome</keyword>